<evidence type="ECO:0000256" key="4">
    <source>
        <dbReference type="ARBA" id="ARBA00022741"/>
    </source>
</evidence>
<reference evidence="16 17" key="1">
    <citation type="journal article" date="2011" name="Science">
        <title>Comparative functional genomics of the fission yeasts.</title>
        <authorList>
            <person name="Rhind N."/>
            <person name="Chen Z."/>
            <person name="Yassour M."/>
            <person name="Thompson D.A."/>
            <person name="Haas B.J."/>
            <person name="Habib N."/>
            <person name="Wapinski I."/>
            <person name="Roy S."/>
            <person name="Lin M.F."/>
            <person name="Heiman D.I."/>
            <person name="Young S.K."/>
            <person name="Furuya K."/>
            <person name="Guo Y."/>
            <person name="Pidoux A."/>
            <person name="Chen H.M."/>
            <person name="Robbertse B."/>
            <person name="Goldberg J.M."/>
            <person name="Aoki K."/>
            <person name="Bayne E.H."/>
            <person name="Berlin A.M."/>
            <person name="Desjardins C.A."/>
            <person name="Dobbs E."/>
            <person name="Dukaj L."/>
            <person name="Fan L."/>
            <person name="FitzGerald M.G."/>
            <person name="French C."/>
            <person name="Gujja S."/>
            <person name="Hansen K."/>
            <person name="Keifenheim D."/>
            <person name="Levin J.Z."/>
            <person name="Mosher R.A."/>
            <person name="Mueller C.A."/>
            <person name="Pfiffner J."/>
            <person name="Priest M."/>
            <person name="Russ C."/>
            <person name="Smialowska A."/>
            <person name="Swoboda P."/>
            <person name="Sykes S.M."/>
            <person name="Vaughn M."/>
            <person name="Vengrova S."/>
            <person name="Yoder R."/>
            <person name="Zeng Q."/>
            <person name="Allshire R."/>
            <person name="Baulcombe D."/>
            <person name="Birren B.W."/>
            <person name="Brown W."/>
            <person name="Ekwall K."/>
            <person name="Kellis M."/>
            <person name="Leatherwood J."/>
            <person name="Levin H."/>
            <person name="Margalit H."/>
            <person name="Martienssen R."/>
            <person name="Nieduszynski C.A."/>
            <person name="Spatafora J.W."/>
            <person name="Friedman N."/>
            <person name="Dalgaard J.Z."/>
            <person name="Baumann P."/>
            <person name="Niki H."/>
            <person name="Regev A."/>
            <person name="Nusbaum C."/>
        </authorList>
    </citation>
    <scope>NUCLEOTIDE SEQUENCE [LARGE SCALE GENOMIC DNA]</scope>
    <source>
        <strain evidence="17">yFS286</strain>
    </source>
</reference>
<dbReference type="VEuPathDB" id="FungiDB:SOCG_02889"/>
<evidence type="ECO:0000256" key="10">
    <source>
        <dbReference type="ARBA" id="ARBA00023211"/>
    </source>
</evidence>
<dbReference type="GO" id="GO:0034399">
    <property type="term" value="C:nuclear periphery"/>
    <property type="evidence" value="ECO:0007669"/>
    <property type="project" value="EnsemblFungi"/>
</dbReference>
<keyword evidence="11" id="KW-0694">RNA-binding</keyword>
<keyword evidence="8" id="KW-0460">Magnesium</keyword>
<sequence length="1353" mass="156459">MKEVNSFQLLREYQRDIFDVAKQQNTLLVMATGAGKTLLAVKLIKEKQEKQLLEGNKQQKRLSVFLVNTVPLVIQQADYLKSQLPFRIGMLYGEISLKMCEEIFYDVKMNYEVIVITADLFYLCLARGFLSILDFDILVFDECHHAIKNHAYARILIDFYHVAKATTILEKSLPSIFGMTASPYTGKARNPLKRIFEWEELFDAKAYVVSNNRLSQHIPMTKEFVVTYKNLEIDASKNPIICMCETVFSGCKYVMRACKAAQSEIMELGVWFGEQIWQFLVEELLRKQSRKNFDGKLSIEDNTCINSFISQVEAWSQEQLKLFSGLRAPKLDGNDTSTKVLTLLEFLENFYKDNDTYRTMIFVERKVTAYSLTRFLRKLKNDTGRLKNIRPFPFIGHGDSDIASLSMHFREQRRNIHNFKRGVYNILIATSIAEEGIDIPTCNLVVRFNTCQTVTQFVQSKGRARAHDSKFMLLANDAELAQYEKLQNEERILATALESLESNREFAHTRGCNIRTQNDIVSHGIDETGALLVEFLAIGLLYQYCNTLPADSITFYYPRFTCISAGRSFIYTVDLPIICNMPTIQGSPSANSKKAKRSAAFLMCMELINRGLINKHLQPLDYRNKLAHMEEKEEKALRDIEHDEVFERKIPLCWLNNFTQFFACKLFPVCSGKTFQPLLFIQSQRIPQFSNMRLRSNFHEVTVKSEVLDIPYTMDDELKSELEYSTKRLLELGLASSLKANDSNRSYWIAPLNTECVNNLTLNDLIAWPAVRSLSIEAQEVKDVTMLKSNLLLMRDPENIFELYSFESLSQQNQQEFSTVCKRMPSQLNYSLNKKQSMHSKKPSATLRLNRIYLTGLSKYLKESCLLLPSILYYMESLFLTSEFMSEHGLKCSLTHIMQSLTTENASMDENYDRLEFLGDSFLKIYASLTVFLKYTHDQEYQLHVHRKQIISNYNLYMCAKKIQISRFALSEPMVIRKWCPFGYVREKKDGKKYPLFQLLSKKRLADLVESTIGACLLDGGVDSGLEYCRYLGLGSLEVKNWSDWDNFFNIEFYVSLNSSKVFPYQKLIEGVIPYTFKNHALLRLAFIHPTMLSSEELSGSYQQLEFLGDAVLEYLVVHYLFYRYPELSAGELTNYKSFFVCNHSLAYVAFTLGLHKYLEYDNSEMFRLIYEYKDMIEEAKMNNVPYFWLQIDPPKFIADIFESLICAIYLDSNFSFESLKFILPLLVDVLGDPLNLQKENLVLAKIHKLLSSQGCSNYKVIQEEEQEAREDENFNLKRESYIFYSVSFVRHDRVVCVGTSRKRNSAKISMKNKLKGLLDKNSNLLLYSCDCAFKATNCVNSEPDESEEGDVC</sequence>
<dbReference type="GO" id="GO:0033562">
    <property type="term" value="P:co-transcriptional gene silencing by RNA interference machinery"/>
    <property type="evidence" value="ECO:0007669"/>
    <property type="project" value="EnsemblFungi"/>
</dbReference>
<dbReference type="RefSeq" id="XP_013016833.1">
    <property type="nucleotide sequence ID" value="XM_013161379.1"/>
</dbReference>
<name>S9PX83_SCHOY</name>
<dbReference type="GO" id="GO:0006363">
    <property type="term" value="P:termination of RNA polymerase I transcription"/>
    <property type="evidence" value="ECO:0007669"/>
    <property type="project" value="EnsemblFungi"/>
</dbReference>
<keyword evidence="10" id="KW-0464">Manganese</keyword>
<dbReference type="GO" id="GO:0005524">
    <property type="term" value="F:ATP binding"/>
    <property type="evidence" value="ECO:0007669"/>
    <property type="project" value="UniProtKB-KW"/>
</dbReference>
<keyword evidence="2" id="KW-0479">Metal-binding</keyword>
<comment type="cofactor">
    <cofactor evidence="1">
        <name>Mn(2+)</name>
        <dbReference type="ChEBI" id="CHEBI:29035"/>
    </cofactor>
</comment>
<dbReference type="CDD" id="cd18034">
    <property type="entry name" value="DEXHc_dicer"/>
    <property type="match status" value="1"/>
</dbReference>
<dbReference type="PANTHER" id="PTHR14950:SF37">
    <property type="entry name" value="ENDORIBONUCLEASE DICER"/>
    <property type="match status" value="1"/>
</dbReference>
<dbReference type="PROSITE" id="PS51194">
    <property type="entry name" value="HELICASE_CTER"/>
    <property type="match status" value="1"/>
</dbReference>
<dbReference type="OrthoDB" id="416741at2759"/>
<dbReference type="GO" id="GO:0005721">
    <property type="term" value="C:pericentric heterochromatin"/>
    <property type="evidence" value="ECO:0007669"/>
    <property type="project" value="EnsemblFungi"/>
</dbReference>
<evidence type="ECO:0000256" key="8">
    <source>
        <dbReference type="ARBA" id="ARBA00022842"/>
    </source>
</evidence>
<dbReference type="PROSITE" id="PS50142">
    <property type="entry name" value="RNASE_3_2"/>
    <property type="match status" value="2"/>
</dbReference>
<dbReference type="SMART" id="SM00490">
    <property type="entry name" value="HELICc"/>
    <property type="match status" value="1"/>
</dbReference>
<protein>
    <recommendedName>
        <fullName evidence="18">Dicer-like protein 1</fullName>
    </recommendedName>
</protein>
<dbReference type="Pfam" id="PF00271">
    <property type="entry name" value="Helicase_C"/>
    <property type="match status" value="1"/>
</dbReference>
<dbReference type="OMA" id="TRKNHAY"/>
<dbReference type="GeneID" id="25031863"/>
<dbReference type="PROSITE" id="PS51192">
    <property type="entry name" value="HELICASE_ATP_BIND_1"/>
    <property type="match status" value="1"/>
</dbReference>
<dbReference type="SMART" id="SM00535">
    <property type="entry name" value="RIBOc"/>
    <property type="match status" value="2"/>
</dbReference>
<feature type="domain" description="RNase III" evidence="12">
    <location>
        <begin position="871"/>
        <end position="1021"/>
    </location>
</feature>
<dbReference type="InterPro" id="IPR006935">
    <property type="entry name" value="Helicase/UvrB_N"/>
</dbReference>
<dbReference type="InterPro" id="IPR027417">
    <property type="entry name" value="P-loop_NTPase"/>
</dbReference>
<evidence type="ECO:0000259" key="14">
    <source>
        <dbReference type="PROSITE" id="PS51194"/>
    </source>
</evidence>
<dbReference type="InterPro" id="IPR000999">
    <property type="entry name" value="RNase_III_dom"/>
</dbReference>
<dbReference type="GO" id="GO:0008270">
    <property type="term" value="F:zinc ion binding"/>
    <property type="evidence" value="ECO:0007669"/>
    <property type="project" value="EnsemblFungi"/>
</dbReference>
<evidence type="ECO:0000256" key="2">
    <source>
        <dbReference type="ARBA" id="ARBA00022723"/>
    </source>
</evidence>
<proteinExistence type="inferred from homology"/>
<evidence type="ECO:0008006" key="18">
    <source>
        <dbReference type="Google" id="ProtNLM"/>
    </source>
</evidence>
<dbReference type="PANTHER" id="PTHR14950">
    <property type="entry name" value="DICER-RELATED"/>
    <property type="match status" value="1"/>
</dbReference>
<dbReference type="InterPro" id="IPR014001">
    <property type="entry name" value="Helicase_ATP-bd"/>
</dbReference>
<dbReference type="Pfam" id="PF00636">
    <property type="entry name" value="Ribonuclease_3"/>
    <property type="match status" value="2"/>
</dbReference>
<keyword evidence="6" id="KW-0347">Helicase</keyword>
<organism evidence="16 17">
    <name type="scientific">Schizosaccharomyces octosporus (strain yFS286)</name>
    <name type="common">Fission yeast</name>
    <name type="synonym">Octosporomyces octosporus</name>
    <dbReference type="NCBI Taxonomy" id="483514"/>
    <lineage>
        <taxon>Eukaryota</taxon>
        <taxon>Fungi</taxon>
        <taxon>Dikarya</taxon>
        <taxon>Ascomycota</taxon>
        <taxon>Taphrinomycotina</taxon>
        <taxon>Schizosaccharomycetes</taxon>
        <taxon>Schizosaccharomycetales</taxon>
        <taxon>Schizosaccharomycetaceae</taxon>
        <taxon>Schizosaccharomyces</taxon>
    </lineage>
</organism>
<dbReference type="GO" id="GO:0004525">
    <property type="term" value="F:ribonuclease III activity"/>
    <property type="evidence" value="ECO:0007669"/>
    <property type="project" value="EnsemblFungi"/>
</dbReference>
<dbReference type="PROSITE" id="PS00517">
    <property type="entry name" value="RNASE_3_1"/>
    <property type="match status" value="2"/>
</dbReference>
<dbReference type="Pfam" id="PF04851">
    <property type="entry name" value="ResIII"/>
    <property type="match status" value="1"/>
</dbReference>
<dbReference type="Gene3D" id="1.10.1520.10">
    <property type="entry name" value="Ribonuclease III domain"/>
    <property type="match status" value="2"/>
</dbReference>
<dbReference type="Pfam" id="PF22389">
    <property type="entry name" value="Dcr1-like_dsRNA-bd_dom"/>
    <property type="match status" value="1"/>
</dbReference>
<feature type="domain" description="Helicase C-terminal" evidence="14">
    <location>
        <begin position="342"/>
        <end position="508"/>
    </location>
</feature>
<dbReference type="GO" id="GO:1990188">
    <property type="term" value="F:euchromatin binding"/>
    <property type="evidence" value="ECO:0007669"/>
    <property type="project" value="EnsemblFungi"/>
</dbReference>
<dbReference type="GO" id="GO:0006369">
    <property type="term" value="P:termination of RNA polymerase II transcription"/>
    <property type="evidence" value="ECO:0007669"/>
    <property type="project" value="EnsemblFungi"/>
</dbReference>
<evidence type="ECO:0000256" key="3">
    <source>
        <dbReference type="ARBA" id="ARBA00022737"/>
    </source>
</evidence>
<dbReference type="GO" id="GO:0003690">
    <property type="term" value="F:double-stranded DNA binding"/>
    <property type="evidence" value="ECO:0007669"/>
    <property type="project" value="EnsemblFungi"/>
</dbReference>
<evidence type="ECO:0000256" key="5">
    <source>
        <dbReference type="ARBA" id="ARBA00022801"/>
    </source>
</evidence>
<keyword evidence="9" id="KW-0943">RNA-mediated gene silencing</keyword>
<evidence type="ECO:0000313" key="16">
    <source>
        <dbReference type="EMBL" id="EPX73671.1"/>
    </source>
</evidence>
<dbReference type="Gene3D" id="3.40.50.300">
    <property type="entry name" value="P-loop containing nucleotide triphosphate hydrolases"/>
    <property type="match status" value="2"/>
</dbReference>
<keyword evidence="3" id="KW-0677">Repeat</keyword>
<evidence type="ECO:0000259" key="15">
    <source>
        <dbReference type="PROSITE" id="PS51327"/>
    </source>
</evidence>
<keyword evidence="4" id="KW-0547">Nucleotide-binding</keyword>
<dbReference type="GO" id="GO:0000791">
    <property type="term" value="C:euchromatin"/>
    <property type="evidence" value="ECO:0007669"/>
    <property type="project" value="EnsemblFungi"/>
</dbReference>
<dbReference type="InterPro" id="IPR005034">
    <property type="entry name" value="Dicer_dimerisation"/>
</dbReference>
<dbReference type="Gene3D" id="3.30.160.380">
    <property type="entry name" value="Dicer dimerisation domain"/>
    <property type="match status" value="1"/>
</dbReference>
<dbReference type="InterPro" id="IPR038248">
    <property type="entry name" value="Dicer_dimer_sf"/>
</dbReference>
<dbReference type="InterPro" id="IPR036389">
    <property type="entry name" value="RNase_III_sf"/>
</dbReference>
<dbReference type="PROSITE" id="PS51327">
    <property type="entry name" value="DICER_DSRBF"/>
    <property type="match status" value="1"/>
</dbReference>
<evidence type="ECO:0000259" key="13">
    <source>
        <dbReference type="PROSITE" id="PS51192"/>
    </source>
</evidence>
<dbReference type="SMART" id="SM00487">
    <property type="entry name" value="DEXDc"/>
    <property type="match status" value="1"/>
</dbReference>
<dbReference type="eggNOG" id="KOG0701">
    <property type="taxonomic scope" value="Eukaryota"/>
</dbReference>
<dbReference type="GO" id="GO:0030422">
    <property type="term" value="P:siRNA processing"/>
    <property type="evidence" value="ECO:0007669"/>
    <property type="project" value="TreeGrafter"/>
</dbReference>
<evidence type="ECO:0000259" key="12">
    <source>
        <dbReference type="PROSITE" id="PS50142"/>
    </source>
</evidence>
<keyword evidence="7" id="KW-0067">ATP-binding</keyword>
<evidence type="ECO:0000256" key="6">
    <source>
        <dbReference type="ARBA" id="ARBA00022806"/>
    </source>
</evidence>
<dbReference type="SUPFAM" id="SSF69065">
    <property type="entry name" value="RNase III domain-like"/>
    <property type="match status" value="2"/>
</dbReference>
<dbReference type="GO" id="GO:0070317">
    <property type="term" value="P:negative regulation of G0 to G1 transition"/>
    <property type="evidence" value="ECO:0007669"/>
    <property type="project" value="EnsemblFungi"/>
</dbReference>
<keyword evidence="5" id="KW-0378">Hydrolase</keyword>
<dbReference type="Pfam" id="PF03368">
    <property type="entry name" value="Dicer_dimer"/>
    <property type="match status" value="1"/>
</dbReference>
<dbReference type="CDD" id="cd00593">
    <property type="entry name" value="RIBOc"/>
    <property type="match status" value="2"/>
</dbReference>
<keyword evidence="17" id="KW-1185">Reference proteome</keyword>
<dbReference type="GO" id="GO:0006386">
    <property type="term" value="P:termination of RNA polymerase III transcription"/>
    <property type="evidence" value="ECO:0007669"/>
    <property type="project" value="EnsemblFungi"/>
</dbReference>
<feature type="domain" description="Dicer dsRNA-binding fold" evidence="15">
    <location>
        <begin position="537"/>
        <end position="627"/>
    </location>
</feature>
<dbReference type="SUPFAM" id="SSF52540">
    <property type="entry name" value="P-loop containing nucleoside triphosphate hydrolases"/>
    <property type="match status" value="1"/>
</dbReference>
<accession>S9PX83</accession>
<evidence type="ECO:0000256" key="1">
    <source>
        <dbReference type="ARBA" id="ARBA00001936"/>
    </source>
</evidence>
<comment type="similarity">
    <text evidence="11">Belongs to the helicase family. Dicer subfamily.</text>
</comment>
<feature type="domain" description="RNase III" evidence="12">
    <location>
        <begin position="1066"/>
        <end position="1214"/>
    </location>
</feature>
<dbReference type="EMBL" id="KE503206">
    <property type="protein sequence ID" value="EPX73671.1"/>
    <property type="molecule type" value="Genomic_DNA"/>
</dbReference>
<dbReference type="InterPro" id="IPR055044">
    <property type="entry name" value="Dcr1_dsRNA-bd_dom"/>
</dbReference>
<dbReference type="GO" id="GO:0003725">
    <property type="term" value="F:double-stranded RNA binding"/>
    <property type="evidence" value="ECO:0007669"/>
    <property type="project" value="EnsemblFungi"/>
</dbReference>
<dbReference type="Gene3D" id="3.30.160.400">
    <property type="match status" value="1"/>
</dbReference>
<evidence type="ECO:0000313" key="17">
    <source>
        <dbReference type="Proteomes" id="UP000016088"/>
    </source>
</evidence>
<dbReference type="GO" id="GO:0140727">
    <property type="term" value="P:siRNA-mediated pericentric heterochromatin formation"/>
    <property type="evidence" value="ECO:0007669"/>
    <property type="project" value="EnsemblFungi"/>
</dbReference>
<dbReference type="GO" id="GO:0005829">
    <property type="term" value="C:cytosol"/>
    <property type="evidence" value="ECO:0007669"/>
    <property type="project" value="EnsemblFungi"/>
</dbReference>
<dbReference type="Proteomes" id="UP000016088">
    <property type="component" value="Unassembled WGS sequence"/>
</dbReference>
<evidence type="ECO:0000256" key="9">
    <source>
        <dbReference type="ARBA" id="ARBA00023158"/>
    </source>
</evidence>
<dbReference type="HOGENOM" id="CLU_000907_4_3_1"/>
<feature type="domain" description="Helicase ATP-binding" evidence="13">
    <location>
        <begin position="17"/>
        <end position="201"/>
    </location>
</feature>
<dbReference type="InterPro" id="IPR001650">
    <property type="entry name" value="Helicase_C-like"/>
</dbReference>
<dbReference type="GO" id="GO:0004386">
    <property type="term" value="F:helicase activity"/>
    <property type="evidence" value="ECO:0007669"/>
    <property type="project" value="UniProtKB-KW"/>
</dbReference>
<gene>
    <name evidence="16" type="ORF">SOCG_02889</name>
</gene>
<evidence type="ECO:0000256" key="11">
    <source>
        <dbReference type="PROSITE-ProRule" id="PRU00657"/>
    </source>
</evidence>
<evidence type="ECO:0000256" key="7">
    <source>
        <dbReference type="ARBA" id="ARBA00022840"/>
    </source>
</evidence>